<organism evidence="6 7">
    <name type="scientific">Mucilaginibacter glaciei</name>
    <dbReference type="NCBI Taxonomy" id="2772109"/>
    <lineage>
        <taxon>Bacteria</taxon>
        <taxon>Pseudomonadati</taxon>
        <taxon>Bacteroidota</taxon>
        <taxon>Sphingobacteriia</taxon>
        <taxon>Sphingobacteriales</taxon>
        <taxon>Sphingobacteriaceae</taxon>
        <taxon>Mucilaginibacter</taxon>
    </lineage>
</organism>
<keyword evidence="4 5" id="KW-0472">Membrane</keyword>
<accession>A0A926NL43</accession>
<dbReference type="PANTHER" id="PTHR43427">
    <property type="entry name" value="CHLORIDE CHANNEL PROTEIN CLC-E"/>
    <property type="match status" value="1"/>
</dbReference>
<feature type="transmembrane region" description="Helical" evidence="5">
    <location>
        <begin position="183"/>
        <end position="203"/>
    </location>
</feature>
<evidence type="ECO:0000313" key="7">
    <source>
        <dbReference type="Proteomes" id="UP000619078"/>
    </source>
</evidence>
<dbReference type="AlphaFoldDB" id="A0A926NL43"/>
<dbReference type="Gene3D" id="1.10.3080.10">
    <property type="entry name" value="Clc chloride channel"/>
    <property type="match status" value="1"/>
</dbReference>
<dbReference type="EMBL" id="JACWMX010000005">
    <property type="protein sequence ID" value="MBD1394079.1"/>
    <property type="molecule type" value="Genomic_DNA"/>
</dbReference>
<feature type="transmembrane region" description="Helical" evidence="5">
    <location>
        <begin position="265"/>
        <end position="285"/>
    </location>
</feature>
<evidence type="ECO:0000256" key="4">
    <source>
        <dbReference type="ARBA" id="ARBA00023136"/>
    </source>
</evidence>
<feature type="transmembrane region" description="Helical" evidence="5">
    <location>
        <begin position="223"/>
        <end position="244"/>
    </location>
</feature>
<evidence type="ECO:0000256" key="1">
    <source>
        <dbReference type="ARBA" id="ARBA00004141"/>
    </source>
</evidence>
<dbReference type="InterPro" id="IPR001807">
    <property type="entry name" value="ClC"/>
</dbReference>
<dbReference type="Pfam" id="PF00654">
    <property type="entry name" value="Voltage_CLC"/>
    <property type="match status" value="1"/>
</dbReference>
<gene>
    <name evidence="6" type="ORF">IDJ76_13300</name>
</gene>
<keyword evidence="7" id="KW-1185">Reference proteome</keyword>
<comment type="subcellular location">
    <subcellularLocation>
        <location evidence="1">Membrane</location>
        <topology evidence="1">Multi-pass membrane protein</topology>
    </subcellularLocation>
</comment>
<dbReference type="PANTHER" id="PTHR43427:SF12">
    <property type="entry name" value="CHLORIDE TRANSPORTER"/>
    <property type="match status" value="1"/>
</dbReference>
<reference evidence="6" key="1">
    <citation type="submission" date="2020-09" db="EMBL/GenBank/DDBJ databases">
        <title>Novel species of Mucilaginibacter isolated from a glacier on the Tibetan Plateau.</title>
        <authorList>
            <person name="Liu Q."/>
            <person name="Xin Y.-H."/>
        </authorList>
    </citation>
    <scope>NUCLEOTIDE SEQUENCE</scope>
    <source>
        <strain evidence="6">ZB1P21</strain>
    </source>
</reference>
<dbReference type="CDD" id="cd03682">
    <property type="entry name" value="ClC_sycA_like"/>
    <property type="match status" value="1"/>
</dbReference>
<proteinExistence type="predicted"/>
<keyword evidence="2 5" id="KW-0812">Transmembrane</keyword>
<feature type="transmembrane region" description="Helical" evidence="5">
    <location>
        <begin position="387"/>
        <end position="408"/>
    </location>
</feature>
<comment type="caution">
    <text evidence="6">The sequence shown here is derived from an EMBL/GenBank/DDBJ whole genome shotgun (WGS) entry which is preliminary data.</text>
</comment>
<name>A0A926NL43_9SPHI</name>
<feature type="transmembrane region" description="Helical" evidence="5">
    <location>
        <begin position="147"/>
        <end position="171"/>
    </location>
</feature>
<feature type="transmembrane region" description="Helical" evidence="5">
    <location>
        <begin position="53"/>
        <end position="72"/>
    </location>
</feature>
<dbReference type="InterPro" id="IPR014743">
    <property type="entry name" value="Cl-channel_core"/>
</dbReference>
<evidence type="ECO:0000256" key="5">
    <source>
        <dbReference type="SAM" id="Phobius"/>
    </source>
</evidence>
<feature type="transmembrane region" description="Helical" evidence="5">
    <location>
        <begin position="16"/>
        <end position="41"/>
    </location>
</feature>
<protein>
    <submittedName>
        <fullName evidence="6">Voltage-gated chloride channel family protein</fullName>
    </submittedName>
</protein>
<keyword evidence="3 5" id="KW-1133">Transmembrane helix</keyword>
<dbReference type="SUPFAM" id="SSF81340">
    <property type="entry name" value="Clc chloride channel"/>
    <property type="match status" value="1"/>
</dbReference>
<dbReference type="GO" id="GO:0015108">
    <property type="term" value="F:chloride transmembrane transporter activity"/>
    <property type="evidence" value="ECO:0007669"/>
    <property type="project" value="InterPro"/>
</dbReference>
<sequence length="446" mass="48538">MLKKILSNPFALLKYIIRWVVIIIPVGFAIGSMVAFFLWLLNWAIHFRFAHTWLLYLLPVAGVVIHLLYKWYGQSAERGNNLIIDEIHQPGLGVPKRMAPLILVTTVITHLFGGSAGREGTAVQIGGSLANLFGGWFKLNQADTKTILTAGVAAGFGAVFGTPLTGAIFALEVIAIGKLQYNAILPALLAGFVGDVTVSLWHIKHTPYHIDLVDTTQVIYGHQLPISLLLLLKILFASALFGLASMAFEKAIHLVKSFSLRWIKVTWLIPVFGGIAIIGLTYLLGKPDYLSLGVDAEYPGAVTIVSSFQHGGADELSWLWKIIYTGITLGTGFKGGEVTPLFYVGATLGNTLADLLNAPVSLFAALGFIAVFAGATNTPIACTIMGIELFGGQYALFFAIACFIAYLFSGEGGIYSAQQAATKKMNENKLHRHYLRRMFAKYKLKR</sequence>
<evidence type="ECO:0000256" key="3">
    <source>
        <dbReference type="ARBA" id="ARBA00022989"/>
    </source>
</evidence>
<dbReference type="RefSeq" id="WP_191163825.1">
    <property type="nucleotide sequence ID" value="NZ_JACWMX010000005.1"/>
</dbReference>
<evidence type="ECO:0000313" key="6">
    <source>
        <dbReference type="EMBL" id="MBD1394079.1"/>
    </source>
</evidence>
<evidence type="ECO:0000256" key="2">
    <source>
        <dbReference type="ARBA" id="ARBA00022692"/>
    </source>
</evidence>
<dbReference type="PRINTS" id="PR00762">
    <property type="entry name" value="CLCHANNEL"/>
</dbReference>
<feature type="transmembrane region" description="Helical" evidence="5">
    <location>
        <begin position="355"/>
        <end position="375"/>
    </location>
</feature>
<dbReference type="InterPro" id="IPR050368">
    <property type="entry name" value="ClC-type_chloride_channel"/>
</dbReference>
<dbReference type="GO" id="GO:0016020">
    <property type="term" value="C:membrane"/>
    <property type="evidence" value="ECO:0007669"/>
    <property type="project" value="UniProtKB-SubCell"/>
</dbReference>
<dbReference type="Proteomes" id="UP000619078">
    <property type="component" value="Unassembled WGS sequence"/>
</dbReference>